<evidence type="ECO:0000313" key="2">
    <source>
        <dbReference type="Proteomes" id="UP000699462"/>
    </source>
</evidence>
<accession>A0A8T0D3Z8</accession>
<comment type="caution">
    <text evidence="1">The sequence shown here is derived from an EMBL/GenBank/DDBJ whole genome shotgun (WGS) entry which is preliminary data.</text>
</comment>
<protein>
    <submittedName>
        <fullName evidence="1">Uncharacterized protein</fullName>
    </submittedName>
</protein>
<proteinExistence type="predicted"/>
<reference evidence="1 2" key="1">
    <citation type="submission" date="2019-07" db="EMBL/GenBank/DDBJ databases">
        <title>Annotation for the trematode Paragonimus westermani.</title>
        <authorList>
            <person name="Choi Y.-J."/>
        </authorList>
    </citation>
    <scope>NUCLEOTIDE SEQUENCE [LARGE SCALE GENOMIC DNA]</scope>
    <source>
        <strain evidence="1">180907_Pwestermani</strain>
    </source>
</reference>
<dbReference type="AlphaFoldDB" id="A0A8T0D3Z8"/>
<organism evidence="1 2">
    <name type="scientific">Paragonimus westermani</name>
    <dbReference type="NCBI Taxonomy" id="34504"/>
    <lineage>
        <taxon>Eukaryota</taxon>
        <taxon>Metazoa</taxon>
        <taxon>Spiralia</taxon>
        <taxon>Lophotrochozoa</taxon>
        <taxon>Platyhelminthes</taxon>
        <taxon>Trematoda</taxon>
        <taxon>Digenea</taxon>
        <taxon>Plagiorchiida</taxon>
        <taxon>Troglotremata</taxon>
        <taxon>Troglotrematidae</taxon>
        <taxon>Paragonimus</taxon>
    </lineage>
</organism>
<dbReference type="EMBL" id="JTDF01019102">
    <property type="protein sequence ID" value="KAF8562575.1"/>
    <property type="molecule type" value="Genomic_DNA"/>
</dbReference>
<dbReference type="Proteomes" id="UP000699462">
    <property type="component" value="Unassembled WGS sequence"/>
</dbReference>
<evidence type="ECO:0000313" key="1">
    <source>
        <dbReference type="EMBL" id="KAF8562575.1"/>
    </source>
</evidence>
<sequence length="156" mass="17785">MHVDEMTVLRDSSKQCWPIQGRLINPWLGEAFVIDLFYGGCKPTSVEGSLANLIAKLDSLLRNGRRITGSEFAVSENSQAFSYESSVRAYVKQIKSQANYHGCDNGRAILPHITFRPPNDEDLRGRRHWQRHRLVPCRFETLPIRTPASRLSGCNW</sequence>
<dbReference type="OrthoDB" id="10036512at2759"/>
<keyword evidence="2" id="KW-1185">Reference proteome</keyword>
<name>A0A8T0D3Z8_9TREM</name>
<gene>
    <name evidence="1" type="ORF">P879_11527</name>
</gene>